<reference evidence="8 9" key="1">
    <citation type="journal article" date="2019" name="Sci. Rep.">
        <title>Comparative genomics of chytrid fungi reveal insights into the obligate biotrophic and pathogenic lifestyle of Synchytrium endobioticum.</title>
        <authorList>
            <person name="van de Vossenberg B.T.L.H."/>
            <person name="Warris S."/>
            <person name="Nguyen H.D.T."/>
            <person name="van Gent-Pelzer M.P.E."/>
            <person name="Joly D.L."/>
            <person name="van de Geest H.C."/>
            <person name="Bonants P.J.M."/>
            <person name="Smith D.S."/>
            <person name="Levesque C.A."/>
            <person name="van der Lee T.A.J."/>
        </authorList>
    </citation>
    <scope>NUCLEOTIDE SEQUENCE [LARGE SCALE GENOMIC DNA]</scope>
    <source>
        <strain evidence="8 9">CBS 809.83</strain>
    </source>
</reference>
<protein>
    <recommendedName>
        <fullName evidence="6">Ubiquitin carboxyl-terminal hydrolase</fullName>
        <ecNumber evidence="6">3.4.19.12</ecNumber>
    </recommendedName>
</protein>
<gene>
    <name evidence="8" type="ORF">PhCBS80983_g04144</name>
</gene>
<keyword evidence="2 6" id="KW-0645">Protease</keyword>
<dbReference type="STRING" id="109895.A0A507DZC6"/>
<dbReference type="Pfam" id="PF00443">
    <property type="entry name" value="UCH"/>
    <property type="match status" value="1"/>
</dbReference>
<dbReference type="PANTHER" id="PTHR43982:SF6">
    <property type="entry name" value="UBIQUITIN CARBOXYL-TERMINAL HYDROLASE 2-RELATED"/>
    <property type="match status" value="1"/>
</dbReference>
<comment type="caution">
    <text evidence="8">The sequence shown here is derived from an EMBL/GenBank/DDBJ whole genome shotgun (WGS) entry which is preliminary data.</text>
</comment>
<dbReference type="EC" id="3.4.19.12" evidence="6"/>
<evidence type="ECO:0000259" key="7">
    <source>
        <dbReference type="PROSITE" id="PS50235"/>
    </source>
</evidence>
<evidence type="ECO:0000313" key="8">
    <source>
        <dbReference type="EMBL" id="TPX57004.1"/>
    </source>
</evidence>
<evidence type="ECO:0000313" key="9">
    <source>
        <dbReference type="Proteomes" id="UP000318582"/>
    </source>
</evidence>
<dbReference type="GO" id="GO:0070628">
    <property type="term" value="F:proteasome binding"/>
    <property type="evidence" value="ECO:0007669"/>
    <property type="project" value="TreeGrafter"/>
</dbReference>
<dbReference type="AlphaFoldDB" id="A0A507DZC6"/>
<keyword evidence="3 6" id="KW-0833">Ubl conjugation pathway</keyword>
<feature type="domain" description="USP" evidence="7">
    <location>
        <begin position="420"/>
        <end position="779"/>
    </location>
</feature>
<dbReference type="Gene3D" id="3.90.70.10">
    <property type="entry name" value="Cysteine proteinases"/>
    <property type="match status" value="1"/>
</dbReference>
<evidence type="ECO:0000256" key="2">
    <source>
        <dbReference type="ARBA" id="ARBA00022670"/>
    </source>
</evidence>
<comment type="catalytic activity">
    <reaction evidence="1 6">
        <text>Thiol-dependent hydrolysis of ester, thioester, amide, peptide and isopeptide bonds formed by the C-terminal Gly of ubiquitin (a 76-residue protein attached to proteins as an intracellular targeting signal).</text>
        <dbReference type="EC" id="3.4.19.12"/>
    </reaction>
</comment>
<dbReference type="GO" id="GO:0061136">
    <property type="term" value="P:regulation of proteasomal protein catabolic process"/>
    <property type="evidence" value="ECO:0007669"/>
    <property type="project" value="TreeGrafter"/>
</dbReference>
<evidence type="ECO:0000256" key="1">
    <source>
        <dbReference type="ARBA" id="ARBA00000707"/>
    </source>
</evidence>
<comment type="similarity">
    <text evidence="6">Belongs to the peptidase C19 family.</text>
</comment>
<dbReference type="InterPro" id="IPR025305">
    <property type="entry name" value="UCH_repeat_domain"/>
</dbReference>
<keyword evidence="9" id="KW-1185">Reference proteome</keyword>
<dbReference type="InterPro" id="IPR028889">
    <property type="entry name" value="USP"/>
</dbReference>
<evidence type="ECO:0000256" key="3">
    <source>
        <dbReference type="ARBA" id="ARBA00022786"/>
    </source>
</evidence>
<dbReference type="PROSITE" id="PS00972">
    <property type="entry name" value="USP_1"/>
    <property type="match status" value="1"/>
</dbReference>
<dbReference type="Pfam" id="PF13446">
    <property type="entry name" value="RPT"/>
    <property type="match status" value="2"/>
</dbReference>
<name>A0A507DZC6_9FUNG</name>
<proteinExistence type="inferred from homology"/>
<dbReference type="InterPro" id="IPR044635">
    <property type="entry name" value="UBP14-like"/>
</dbReference>
<accession>A0A507DZC6</accession>
<sequence>MSVPKQRPKGKFLSSSQLYAFLSTSDLSSSCTFHHFFRPDDVGDLYICKTCFVHLEVKPSPLDPYAVSGKCIIDGAPFHYFHVVETTKMEKGREFDKDYTADCTQCHREIQFTMRLPVIHLASIKHYSSKETPHQRNALRIWAAYLTDMTRERKKVNATNANFARWIGLDDHSRYIFTELGYLFDPNRGSFVPTDPVHLSKIAYALQEVQFQRWNKEGAPGDADTWPSFVSAVPLLCEFLDAKVFGDMGSDMVAYAKSMVTESQSKIFEALGVTRDASDPNVRWVFGVLAKEDPLGLPSYLEAVSQIALLRSSNDLQEFVAIEKSKGIPFAAEVEGAYATLGMGVTANTSDDMIMSVFTSSVTERPQMEAELKEALRVIAVSRDSSVLLHYLETGEIYDMAGSEAAKFDPMDMDQKDLPAGLENIGNTCYLNSLLQLYFTIRELRDAVFSFVPPEPLGPAVSMEDVMDIDKSSPTESSLSGSTEKLSRVARSHEFIQQLRTLFASLIWTDKRSITPSKKLAEIVLNSENLFGQQQDIGESMDNIMDLLEVGFTSVAPDDKTRVDMVKQLFFGKTKQSLTYTDQAGKLHQSHKEEEFSHLIVDVTDNLYSSLNTYFGDTQVDLEGVKAQRQLSISTIPPIVMFQIRRVKYNREAHAAYKQNDYMQFDKLIYLDWYMTKDVPPCPTGDLSATLGDMNTGTSSIGLPQSANLDGNIKYGLHAVFVHLGEASFGHYYTYMWDNELNRWLKYNDSQVTEVSESVVFSDTTGSTANAYALIYVRAEASSNLINSYARSPEVRASYMETFTALSNAAIQRESGGTDSLAQVA</sequence>
<dbReference type="EMBL" id="QEAQ01000060">
    <property type="protein sequence ID" value="TPX57004.1"/>
    <property type="molecule type" value="Genomic_DNA"/>
</dbReference>
<organism evidence="8 9">
    <name type="scientific">Powellomyces hirtus</name>
    <dbReference type="NCBI Taxonomy" id="109895"/>
    <lineage>
        <taxon>Eukaryota</taxon>
        <taxon>Fungi</taxon>
        <taxon>Fungi incertae sedis</taxon>
        <taxon>Chytridiomycota</taxon>
        <taxon>Chytridiomycota incertae sedis</taxon>
        <taxon>Chytridiomycetes</taxon>
        <taxon>Spizellomycetales</taxon>
        <taxon>Powellomycetaceae</taxon>
        <taxon>Powellomyces</taxon>
    </lineage>
</organism>
<dbReference type="Proteomes" id="UP000318582">
    <property type="component" value="Unassembled WGS sequence"/>
</dbReference>
<evidence type="ECO:0000256" key="5">
    <source>
        <dbReference type="ARBA" id="ARBA00022807"/>
    </source>
</evidence>
<dbReference type="InterPro" id="IPR001394">
    <property type="entry name" value="Peptidase_C19_UCH"/>
</dbReference>
<evidence type="ECO:0000256" key="6">
    <source>
        <dbReference type="RuleBase" id="RU366025"/>
    </source>
</evidence>
<dbReference type="InterPro" id="IPR018200">
    <property type="entry name" value="USP_CS"/>
</dbReference>
<evidence type="ECO:0000256" key="4">
    <source>
        <dbReference type="ARBA" id="ARBA00022801"/>
    </source>
</evidence>
<dbReference type="SUPFAM" id="SSF54001">
    <property type="entry name" value="Cysteine proteinases"/>
    <property type="match status" value="1"/>
</dbReference>
<dbReference type="PANTHER" id="PTHR43982">
    <property type="entry name" value="UBIQUITIN CARBOXYL-TERMINAL HYDROLASE"/>
    <property type="match status" value="1"/>
</dbReference>
<dbReference type="CDD" id="cd02666">
    <property type="entry name" value="Peptidase_C19J"/>
    <property type="match status" value="1"/>
</dbReference>
<dbReference type="GO" id="GO:0004843">
    <property type="term" value="F:cysteine-type deubiquitinase activity"/>
    <property type="evidence" value="ECO:0007669"/>
    <property type="project" value="UniProtKB-UniRule"/>
</dbReference>
<keyword evidence="5 6" id="KW-0788">Thiol protease</keyword>
<keyword evidence="4 6" id="KW-0378">Hydrolase</keyword>
<dbReference type="GO" id="GO:0043161">
    <property type="term" value="P:proteasome-mediated ubiquitin-dependent protein catabolic process"/>
    <property type="evidence" value="ECO:0007669"/>
    <property type="project" value="InterPro"/>
</dbReference>
<dbReference type="PROSITE" id="PS50235">
    <property type="entry name" value="USP_3"/>
    <property type="match status" value="1"/>
</dbReference>
<dbReference type="InterPro" id="IPR038765">
    <property type="entry name" value="Papain-like_cys_pep_sf"/>
</dbReference>
<dbReference type="GO" id="GO:0016579">
    <property type="term" value="P:protein deubiquitination"/>
    <property type="evidence" value="ECO:0007669"/>
    <property type="project" value="InterPro"/>
</dbReference>
<dbReference type="PROSITE" id="PS00973">
    <property type="entry name" value="USP_2"/>
    <property type="match status" value="1"/>
</dbReference>